<dbReference type="AlphaFoldDB" id="A0A8J6YL48"/>
<dbReference type="Gene3D" id="1.10.357.10">
    <property type="entry name" value="Tetracycline Repressor, domain 2"/>
    <property type="match status" value="1"/>
</dbReference>
<dbReference type="InterPro" id="IPR009057">
    <property type="entry name" value="Homeodomain-like_sf"/>
</dbReference>
<feature type="domain" description="HTH tetR-type" evidence="4">
    <location>
        <begin position="4"/>
        <end position="64"/>
    </location>
</feature>
<keyword evidence="6" id="KW-1185">Reference proteome</keyword>
<dbReference type="PRINTS" id="PR00455">
    <property type="entry name" value="HTHTETR"/>
</dbReference>
<evidence type="ECO:0000256" key="1">
    <source>
        <dbReference type="ARBA" id="ARBA00023125"/>
    </source>
</evidence>
<feature type="DNA-binding region" description="H-T-H motif" evidence="2">
    <location>
        <begin position="27"/>
        <end position="46"/>
    </location>
</feature>
<dbReference type="PANTHER" id="PTHR30055">
    <property type="entry name" value="HTH-TYPE TRANSCRIPTIONAL REGULATOR RUTR"/>
    <property type="match status" value="1"/>
</dbReference>
<evidence type="ECO:0000256" key="3">
    <source>
        <dbReference type="SAM" id="MobiDB-lite"/>
    </source>
</evidence>
<accession>A0A8J6YL48</accession>
<dbReference type="SUPFAM" id="SSF48498">
    <property type="entry name" value="Tetracyclin repressor-like, C-terminal domain"/>
    <property type="match status" value="1"/>
</dbReference>
<sequence>MARGDTRRLILEAALECFLANGFTRTSIADIKARSRTTTGSVYHFFEGKEDIALTLCIDALRSKTAALADVPQKVGARDMIHSLVGALVRWGTGHPGYHRFLMQTEFLAPGLALNPELIDLQMEARLARERLLRELASSPAVRELPADVLWAMIVGPAETYLYEHAHGRTLAFLDEAIEALAEAAWRAIRQEDQALAGESEQKPAPPDTPPRTLEWDLL</sequence>
<evidence type="ECO:0000313" key="5">
    <source>
        <dbReference type="EMBL" id="MBE1236335.1"/>
    </source>
</evidence>
<dbReference type="InterPro" id="IPR036271">
    <property type="entry name" value="Tet_transcr_reg_TetR-rel_C_sf"/>
</dbReference>
<evidence type="ECO:0000256" key="2">
    <source>
        <dbReference type="PROSITE-ProRule" id="PRU00335"/>
    </source>
</evidence>
<dbReference type="PANTHER" id="PTHR30055:SF187">
    <property type="entry name" value="TRANSCRIPTIONAL REGULATORY PROTEIN"/>
    <property type="match status" value="1"/>
</dbReference>
<organism evidence="5 6">
    <name type="scientific">Phaeovibrio sulfidiphilus</name>
    <dbReference type="NCBI Taxonomy" id="1220600"/>
    <lineage>
        <taxon>Bacteria</taxon>
        <taxon>Pseudomonadati</taxon>
        <taxon>Pseudomonadota</taxon>
        <taxon>Alphaproteobacteria</taxon>
        <taxon>Rhodospirillales</taxon>
        <taxon>Rhodospirillaceae</taxon>
        <taxon>Phaeovibrio</taxon>
    </lineage>
</organism>
<comment type="caution">
    <text evidence="5">The sequence shown here is derived from an EMBL/GenBank/DDBJ whole genome shotgun (WGS) entry which is preliminary data.</text>
</comment>
<dbReference type="InterPro" id="IPR050109">
    <property type="entry name" value="HTH-type_TetR-like_transc_reg"/>
</dbReference>
<feature type="region of interest" description="Disordered" evidence="3">
    <location>
        <begin position="195"/>
        <end position="219"/>
    </location>
</feature>
<gene>
    <name evidence="5" type="ORF">IHV25_01525</name>
</gene>
<keyword evidence="1 2" id="KW-0238">DNA-binding</keyword>
<dbReference type="SUPFAM" id="SSF46689">
    <property type="entry name" value="Homeodomain-like"/>
    <property type="match status" value="1"/>
</dbReference>
<proteinExistence type="predicted"/>
<evidence type="ECO:0000259" key="4">
    <source>
        <dbReference type="PROSITE" id="PS50977"/>
    </source>
</evidence>
<dbReference type="RefSeq" id="WP_192533200.1">
    <property type="nucleotide sequence ID" value="NZ_JACZHT010000001.1"/>
</dbReference>
<dbReference type="Proteomes" id="UP000631034">
    <property type="component" value="Unassembled WGS sequence"/>
</dbReference>
<reference evidence="5" key="1">
    <citation type="submission" date="2020-10" db="EMBL/GenBank/DDBJ databases">
        <title>Genome sequence of the unusual species of purple photosynthetic bacteria, Phaeovibrio sulfidiphilus DSM 23193, type strain.</title>
        <authorList>
            <person name="Kyndt J.A."/>
            <person name="Meyer T.E."/>
        </authorList>
    </citation>
    <scope>NUCLEOTIDE SEQUENCE</scope>
    <source>
        <strain evidence="5">DSM 23193</strain>
    </source>
</reference>
<dbReference type="InterPro" id="IPR001647">
    <property type="entry name" value="HTH_TetR"/>
</dbReference>
<dbReference type="PROSITE" id="PS50977">
    <property type="entry name" value="HTH_TETR_2"/>
    <property type="match status" value="1"/>
</dbReference>
<dbReference type="Pfam" id="PF00440">
    <property type="entry name" value="TetR_N"/>
    <property type="match status" value="1"/>
</dbReference>
<protein>
    <submittedName>
        <fullName evidence="5">TetR/AcrR family transcriptional regulator</fullName>
    </submittedName>
</protein>
<dbReference type="EMBL" id="JACZHT010000001">
    <property type="protein sequence ID" value="MBE1236335.1"/>
    <property type="molecule type" value="Genomic_DNA"/>
</dbReference>
<dbReference type="GO" id="GO:0000976">
    <property type="term" value="F:transcription cis-regulatory region binding"/>
    <property type="evidence" value="ECO:0007669"/>
    <property type="project" value="TreeGrafter"/>
</dbReference>
<evidence type="ECO:0000313" key="6">
    <source>
        <dbReference type="Proteomes" id="UP000631034"/>
    </source>
</evidence>
<name>A0A8J6YL48_9PROT</name>
<dbReference type="GO" id="GO:0003700">
    <property type="term" value="F:DNA-binding transcription factor activity"/>
    <property type="evidence" value="ECO:0007669"/>
    <property type="project" value="TreeGrafter"/>
</dbReference>